<dbReference type="Pfam" id="PF16720">
    <property type="entry name" value="Albumin_I_a"/>
    <property type="match status" value="1"/>
</dbReference>
<evidence type="ECO:0000313" key="8">
    <source>
        <dbReference type="Proteomes" id="UP000249390"/>
    </source>
</evidence>
<dbReference type="GO" id="GO:0045735">
    <property type="term" value="F:nutrient reservoir activity"/>
    <property type="evidence" value="ECO:0007669"/>
    <property type="project" value="UniProtKB-KW"/>
</dbReference>
<dbReference type="InterPro" id="IPR032000">
    <property type="entry name" value="Albumin_I_a"/>
</dbReference>
<keyword evidence="3" id="KW-0960">Knottin</keyword>
<sequence>MMAHIRLSPLALFFLSISLATVAMTKRARGADCSGVCSPFESPPCGSTDCRCIPWGLFVGQCVYPSGVDERQRRMAEEHPNLCQSDEECMKKGSGDLCARYPNPDIEYGWCINSVASAASNVPLNAAPFLKMPAASV</sequence>
<keyword evidence="1" id="KW-0800">Toxin</keyword>
<evidence type="ECO:0000256" key="5">
    <source>
        <dbReference type="SAM" id="SignalP"/>
    </source>
</evidence>
<gene>
    <name evidence="7" type="ORF">DM860_004439</name>
</gene>
<evidence type="ECO:0000259" key="6">
    <source>
        <dbReference type="Pfam" id="PF16720"/>
    </source>
</evidence>
<feature type="signal peptide" evidence="5">
    <location>
        <begin position="1"/>
        <end position="30"/>
    </location>
</feature>
<dbReference type="SUPFAM" id="SSF57059">
    <property type="entry name" value="omega toxin-like"/>
    <property type="match status" value="1"/>
</dbReference>
<reference evidence="7 8" key="1">
    <citation type="submission" date="2018-06" db="EMBL/GenBank/DDBJ databases">
        <title>The Genome of Cuscuta australis (Dodder) Provides Insight into the Evolution of Plant Parasitism.</title>
        <authorList>
            <person name="Liu H."/>
        </authorList>
    </citation>
    <scope>NUCLEOTIDE SEQUENCE [LARGE SCALE GENOMIC DNA]</scope>
    <source>
        <strain evidence="8">cv. Yunnan</strain>
        <tissue evidence="7">Vines</tissue>
    </source>
</reference>
<accession>A0A328EB96</accession>
<organism evidence="7 8">
    <name type="scientific">Cuscuta australis</name>
    <dbReference type="NCBI Taxonomy" id="267555"/>
    <lineage>
        <taxon>Eukaryota</taxon>
        <taxon>Viridiplantae</taxon>
        <taxon>Streptophyta</taxon>
        <taxon>Embryophyta</taxon>
        <taxon>Tracheophyta</taxon>
        <taxon>Spermatophyta</taxon>
        <taxon>Magnoliopsida</taxon>
        <taxon>eudicotyledons</taxon>
        <taxon>Gunneridae</taxon>
        <taxon>Pentapetalae</taxon>
        <taxon>asterids</taxon>
        <taxon>lamiids</taxon>
        <taxon>Solanales</taxon>
        <taxon>Convolvulaceae</taxon>
        <taxon>Cuscuteae</taxon>
        <taxon>Cuscuta</taxon>
        <taxon>Cuscuta subgen. Grammica</taxon>
        <taxon>Cuscuta sect. Cleistogrammica</taxon>
    </lineage>
</organism>
<dbReference type="Pfam" id="PF08027">
    <property type="entry name" value="Albumin_I"/>
    <property type="match status" value="1"/>
</dbReference>
<feature type="domain" description="Albumin I chain a" evidence="6">
    <location>
        <begin position="78"/>
        <end position="118"/>
    </location>
</feature>
<feature type="chain" id="PRO_5016301774" description="Albumin I chain a domain-containing protein" evidence="5">
    <location>
        <begin position="31"/>
        <end position="137"/>
    </location>
</feature>
<evidence type="ECO:0000256" key="2">
    <source>
        <dbReference type="ARBA" id="ARBA00022761"/>
    </source>
</evidence>
<dbReference type="InterPro" id="IPR012512">
    <property type="entry name" value="Albumin_I"/>
</dbReference>
<proteinExistence type="predicted"/>
<dbReference type="EMBL" id="NQVE01000015">
    <property type="protein sequence ID" value="RAL53968.1"/>
    <property type="molecule type" value="Genomic_DNA"/>
</dbReference>
<keyword evidence="5" id="KW-0732">Signal</keyword>
<keyword evidence="2" id="KW-0758">Storage protein</keyword>
<dbReference type="GO" id="GO:0090729">
    <property type="term" value="F:toxin activity"/>
    <property type="evidence" value="ECO:0007669"/>
    <property type="project" value="UniProtKB-KW"/>
</dbReference>
<evidence type="ECO:0000313" key="7">
    <source>
        <dbReference type="EMBL" id="RAL53968.1"/>
    </source>
</evidence>
<comment type="caution">
    <text evidence="7">The sequence shown here is derived from an EMBL/GenBank/DDBJ whole genome shotgun (WGS) entry which is preliminary data.</text>
</comment>
<keyword evidence="4" id="KW-0708">Seed storage protein</keyword>
<evidence type="ECO:0000256" key="3">
    <source>
        <dbReference type="ARBA" id="ARBA00022854"/>
    </source>
</evidence>
<evidence type="ECO:0000256" key="1">
    <source>
        <dbReference type="ARBA" id="ARBA00022656"/>
    </source>
</evidence>
<protein>
    <recommendedName>
        <fullName evidence="6">Albumin I chain a domain-containing protein</fullName>
    </recommendedName>
</protein>
<dbReference type="AlphaFoldDB" id="A0A328EB96"/>
<evidence type="ECO:0000256" key="4">
    <source>
        <dbReference type="ARBA" id="ARBA00023129"/>
    </source>
</evidence>
<dbReference type="Proteomes" id="UP000249390">
    <property type="component" value="Unassembled WGS sequence"/>
</dbReference>
<keyword evidence="8" id="KW-1185">Reference proteome</keyword>
<name>A0A328EB96_9ASTE</name>